<sequence>MKSIPNFFSILWLSLSLSKLFTYSPLLLFHARFKDLTCKSSEMCECDIKKVMANRKPWYQRAMAVARYATSWRTIPKLSSQQQQQQQQQTEMNIRTSRNPSVNNKSSSNQNQIHHQLRKCSSLKVAANSFTRVCLCAPIGPYDDVFRNYVPPRRSCSYPPSKPLPMVTETAITTAVATAARMSTDSSGRRMYFRGKSLKENALMRRFVAAEEEAMMENRRRDQMEIVRKRNQMRRKKKLGPSPLSRMVIAEDEQAFHH</sequence>
<protein>
    <submittedName>
        <fullName evidence="3">Uncharacterized protein LOC104749375</fullName>
    </submittedName>
</protein>
<evidence type="ECO:0000256" key="1">
    <source>
        <dbReference type="SAM" id="MobiDB-lite"/>
    </source>
</evidence>
<dbReference type="PANTHER" id="PTHR36772:SF1">
    <property type="entry name" value="SERINE_THREONINE-KINASE"/>
    <property type="match status" value="1"/>
</dbReference>
<feature type="region of interest" description="Disordered" evidence="1">
    <location>
        <begin position="77"/>
        <end position="113"/>
    </location>
</feature>
<dbReference type="Proteomes" id="UP000694864">
    <property type="component" value="Chromosome 16"/>
</dbReference>
<dbReference type="GeneID" id="104749375"/>
<accession>A0ABM0WCY7</accession>
<evidence type="ECO:0000313" key="3">
    <source>
        <dbReference type="RefSeq" id="XP_010469290.2"/>
    </source>
</evidence>
<dbReference type="PANTHER" id="PTHR36772">
    <property type="entry name" value="SERINE/THREONINE-KINASE"/>
    <property type="match status" value="1"/>
</dbReference>
<proteinExistence type="predicted"/>
<name>A0ABM0WCY7_CAMSA</name>
<dbReference type="RefSeq" id="XP_010469290.2">
    <property type="nucleotide sequence ID" value="XM_010470988.2"/>
</dbReference>
<gene>
    <name evidence="3" type="primary">LOC104749375</name>
</gene>
<reference evidence="3" key="2">
    <citation type="submission" date="2025-08" db="UniProtKB">
        <authorList>
            <consortium name="RefSeq"/>
        </authorList>
    </citation>
    <scope>IDENTIFICATION</scope>
    <source>
        <tissue evidence="3">Leaf</tissue>
    </source>
</reference>
<reference evidence="2" key="1">
    <citation type="journal article" date="2014" name="Nat. Commun.">
        <title>The emerging biofuel crop Camelina sativa retains a highly undifferentiated hexaploid genome structure.</title>
        <authorList>
            <person name="Kagale S."/>
            <person name="Koh C."/>
            <person name="Nixon J."/>
            <person name="Bollina V."/>
            <person name="Clarke W.E."/>
            <person name="Tuteja R."/>
            <person name="Spillane C."/>
            <person name="Robinson S.J."/>
            <person name="Links M.G."/>
            <person name="Clarke C."/>
            <person name="Higgins E.E."/>
            <person name="Huebert T."/>
            <person name="Sharpe A.G."/>
            <person name="Parkin I.A."/>
        </authorList>
    </citation>
    <scope>NUCLEOTIDE SEQUENCE [LARGE SCALE GENOMIC DNA]</scope>
    <source>
        <strain evidence="2">cv. DH55</strain>
    </source>
</reference>
<evidence type="ECO:0000313" key="2">
    <source>
        <dbReference type="Proteomes" id="UP000694864"/>
    </source>
</evidence>
<keyword evidence="2" id="KW-1185">Reference proteome</keyword>
<feature type="compositionally biased region" description="Low complexity" evidence="1">
    <location>
        <begin position="97"/>
        <end position="111"/>
    </location>
</feature>
<organism evidence="2 3">
    <name type="scientific">Camelina sativa</name>
    <name type="common">False flax</name>
    <name type="synonym">Myagrum sativum</name>
    <dbReference type="NCBI Taxonomy" id="90675"/>
    <lineage>
        <taxon>Eukaryota</taxon>
        <taxon>Viridiplantae</taxon>
        <taxon>Streptophyta</taxon>
        <taxon>Embryophyta</taxon>
        <taxon>Tracheophyta</taxon>
        <taxon>Spermatophyta</taxon>
        <taxon>Magnoliopsida</taxon>
        <taxon>eudicotyledons</taxon>
        <taxon>Gunneridae</taxon>
        <taxon>Pentapetalae</taxon>
        <taxon>rosids</taxon>
        <taxon>malvids</taxon>
        <taxon>Brassicales</taxon>
        <taxon>Brassicaceae</taxon>
        <taxon>Camelineae</taxon>
        <taxon>Camelina</taxon>
    </lineage>
</organism>